<reference evidence="1" key="1">
    <citation type="journal article" date="2021" name="Proc. Natl. Acad. Sci. U.S.A.">
        <title>A Catalog of Tens of Thousands of Viruses from Human Metagenomes Reveals Hidden Associations with Chronic Diseases.</title>
        <authorList>
            <person name="Tisza M.J."/>
            <person name="Buck C.B."/>
        </authorList>
    </citation>
    <scope>NUCLEOTIDE SEQUENCE</scope>
    <source>
        <strain evidence="1">CtVzN31</strain>
    </source>
</reference>
<dbReference type="EMBL" id="BK015273">
    <property type="protein sequence ID" value="DAD99033.1"/>
    <property type="molecule type" value="Genomic_DNA"/>
</dbReference>
<proteinExistence type="predicted"/>
<evidence type="ECO:0000313" key="1">
    <source>
        <dbReference type="EMBL" id="DAD99033.1"/>
    </source>
</evidence>
<accession>A0A8S5NWC2</accession>
<organism evidence="1">
    <name type="scientific">Siphoviridae sp. ctVzN31</name>
    <dbReference type="NCBI Taxonomy" id="2825534"/>
    <lineage>
        <taxon>Viruses</taxon>
        <taxon>Duplodnaviria</taxon>
        <taxon>Heunggongvirae</taxon>
        <taxon>Uroviricota</taxon>
        <taxon>Caudoviricetes</taxon>
    </lineage>
</organism>
<name>A0A8S5NWC2_9CAUD</name>
<protein>
    <submittedName>
        <fullName evidence="1">Uncharacterized protein</fullName>
    </submittedName>
</protein>
<sequence>MTCWLPDARKSAILAWHFSGLFSAILAKHEYPSLTIPRRYFPLMGNSVVLTIS</sequence>